<dbReference type="PANTHER" id="PTHR47829">
    <property type="entry name" value="HYDROLASE, PUTATIVE (AFU_ORTHOLOGUE AFUA_1G12880)-RELATED"/>
    <property type="match status" value="1"/>
</dbReference>
<evidence type="ECO:0000313" key="2">
    <source>
        <dbReference type="Proteomes" id="UP000198972"/>
    </source>
</evidence>
<keyword evidence="1" id="KW-0378">Hydrolase</keyword>
<dbReference type="EMBL" id="FNBG01000038">
    <property type="protein sequence ID" value="SDG36076.1"/>
    <property type="molecule type" value="Genomic_DNA"/>
</dbReference>
<evidence type="ECO:0000313" key="1">
    <source>
        <dbReference type="EMBL" id="SDG36076.1"/>
    </source>
</evidence>
<keyword evidence="2" id="KW-1185">Reference proteome</keyword>
<sequence length="235" mass="27494">MKIKAILFDSGRVLNHPRTGHWFIPPNFYKYIDKPLFQKQGSDLLQKVFQICLQSIDGQDYVLTEQEEYDLFLEFYSEFAKQLPQLQLTKTEIECIAKDTVFNDEKFLFHDDVFEVIPRLSATYKLGVVSDTWPSLERVFVNFNLRNYFSSFVMSSILGVRKPNELMYTTALKELNVNPSEAIFVDDNIHNLEGAKKLGIHTIWLLRGYEEVINGDYKSIKNLFELEKTIKKLID</sequence>
<dbReference type="InterPro" id="IPR023214">
    <property type="entry name" value="HAD_sf"/>
</dbReference>
<dbReference type="RefSeq" id="WP_091235681.1">
    <property type="nucleotide sequence ID" value="NZ_FNBG01000038.1"/>
</dbReference>
<dbReference type="PRINTS" id="PR00413">
    <property type="entry name" value="HADHALOGNASE"/>
</dbReference>
<dbReference type="AlphaFoldDB" id="A0A1G7TL58"/>
<accession>A0A1G7TL58</accession>
<dbReference type="PANTHER" id="PTHR47829:SF1">
    <property type="entry name" value="HAD FAMILY PHOSPHATASE"/>
    <property type="match status" value="1"/>
</dbReference>
<name>A0A1G7TL58_9BACL</name>
<organism evidence="1 2">
    <name type="scientific">Fontibacillus panacisegetis</name>
    <dbReference type="NCBI Taxonomy" id="670482"/>
    <lineage>
        <taxon>Bacteria</taxon>
        <taxon>Bacillati</taxon>
        <taxon>Bacillota</taxon>
        <taxon>Bacilli</taxon>
        <taxon>Bacillales</taxon>
        <taxon>Paenibacillaceae</taxon>
        <taxon>Fontibacillus</taxon>
    </lineage>
</organism>
<dbReference type="InterPro" id="IPR036412">
    <property type="entry name" value="HAD-like_sf"/>
</dbReference>
<dbReference type="STRING" id="670482.SAMN04488542_1386"/>
<protein>
    <submittedName>
        <fullName evidence="1">Putative hydrolase of the HAD superfamily</fullName>
    </submittedName>
</protein>
<dbReference type="SUPFAM" id="SSF56784">
    <property type="entry name" value="HAD-like"/>
    <property type="match status" value="1"/>
</dbReference>
<dbReference type="Gene3D" id="3.40.50.1000">
    <property type="entry name" value="HAD superfamily/HAD-like"/>
    <property type="match status" value="1"/>
</dbReference>
<dbReference type="InterPro" id="IPR041492">
    <property type="entry name" value="HAD_2"/>
</dbReference>
<reference evidence="1 2" key="1">
    <citation type="submission" date="2016-10" db="EMBL/GenBank/DDBJ databases">
        <authorList>
            <person name="de Groot N.N."/>
        </authorList>
    </citation>
    <scope>NUCLEOTIDE SEQUENCE [LARGE SCALE GENOMIC DNA]</scope>
    <source>
        <strain evidence="1 2">DSM 28129</strain>
    </source>
</reference>
<dbReference type="InterPro" id="IPR052898">
    <property type="entry name" value="ACAD10-like"/>
</dbReference>
<gene>
    <name evidence="1" type="ORF">SAMN04488542_1386</name>
</gene>
<dbReference type="OrthoDB" id="9131041at2"/>
<dbReference type="InterPro" id="IPR006439">
    <property type="entry name" value="HAD-SF_hydro_IA"/>
</dbReference>
<dbReference type="SFLD" id="SFLDS00003">
    <property type="entry name" value="Haloacid_Dehalogenase"/>
    <property type="match status" value="1"/>
</dbReference>
<dbReference type="SFLD" id="SFLDG01129">
    <property type="entry name" value="C1.5:_HAD__Beta-PGM__Phosphata"/>
    <property type="match status" value="1"/>
</dbReference>
<dbReference type="GO" id="GO:0016787">
    <property type="term" value="F:hydrolase activity"/>
    <property type="evidence" value="ECO:0007669"/>
    <property type="project" value="UniProtKB-KW"/>
</dbReference>
<dbReference type="Pfam" id="PF13419">
    <property type="entry name" value="HAD_2"/>
    <property type="match status" value="1"/>
</dbReference>
<dbReference type="NCBIfam" id="TIGR01549">
    <property type="entry name" value="HAD-SF-IA-v1"/>
    <property type="match status" value="1"/>
</dbReference>
<proteinExistence type="predicted"/>
<dbReference type="NCBIfam" id="TIGR01509">
    <property type="entry name" value="HAD-SF-IA-v3"/>
    <property type="match status" value="1"/>
</dbReference>
<dbReference type="Proteomes" id="UP000198972">
    <property type="component" value="Unassembled WGS sequence"/>
</dbReference>